<comment type="caution">
    <text evidence="7">The sequence shown here is derived from an EMBL/GenBank/DDBJ whole genome shotgun (WGS) entry which is preliminary data.</text>
</comment>
<evidence type="ECO:0000313" key="8">
    <source>
        <dbReference type="Proteomes" id="UP001517376"/>
    </source>
</evidence>
<keyword evidence="3 6" id="KW-0812">Transmembrane</keyword>
<dbReference type="InterPro" id="IPR001123">
    <property type="entry name" value="LeuE-type"/>
</dbReference>
<evidence type="ECO:0000313" key="7">
    <source>
        <dbReference type="EMBL" id="NBE05971.1"/>
    </source>
</evidence>
<accession>A0ABW9Y0F6</accession>
<comment type="subcellular location">
    <subcellularLocation>
        <location evidence="1">Cell membrane</location>
        <topology evidence="1">Multi-pass membrane protein</topology>
    </subcellularLocation>
</comment>
<sequence>MTLAAFLAFAGLVIFAAISPGPAVLMSARTGLTEGFRTGLMLAMGIGAGAVVWAAAAMFGLNLLFAAAPALLWALKLGGAAYLIWMAVHLWRDAKTPLITEDSRPLPRSALSAFRLGLFTQLANPKPAVMFSAIFLGTVPQGTPLWVYAALLALIFTAETAWNTLVARIFSLDGTRARYISLKTVIDRSFGGLLALLGIKLAAT</sequence>
<proteinExistence type="predicted"/>
<evidence type="ECO:0000256" key="4">
    <source>
        <dbReference type="ARBA" id="ARBA00022989"/>
    </source>
</evidence>
<keyword evidence="4 6" id="KW-1133">Transmembrane helix</keyword>
<dbReference type="Pfam" id="PF01810">
    <property type="entry name" value="LysE"/>
    <property type="match status" value="1"/>
</dbReference>
<reference evidence="8" key="1">
    <citation type="submission" date="2020-01" db="EMBL/GenBank/DDBJ databases">
        <title>Sphingomonas sp. strain CSW-10.</title>
        <authorList>
            <person name="Chen W.-M."/>
        </authorList>
    </citation>
    <scope>NUCLEOTIDE SEQUENCE [LARGE SCALE GENOMIC DNA]</scope>
    <source>
        <strain evidence="8">CCP-1</strain>
    </source>
</reference>
<dbReference type="EMBL" id="JAAATW010000001">
    <property type="protein sequence ID" value="NBE05971.1"/>
    <property type="molecule type" value="Genomic_DNA"/>
</dbReference>
<evidence type="ECO:0000256" key="6">
    <source>
        <dbReference type="SAM" id="Phobius"/>
    </source>
</evidence>
<keyword evidence="2" id="KW-1003">Cell membrane</keyword>
<gene>
    <name evidence="7" type="ORF">GU920_00320</name>
</gene>
<dbReference type="RefSeq" id="WP_161764821.1">
    <property type="nucleotide sequence ID" value="NZ_JAAATW010000001.1"/>
</dbReference>
<organism evidence="7 8">
    <name type="scientific">Paragemmobacter ruber</name>
    <dbReference type="NCBI Taxonomy" id="1985673"/>
    <lineage>
        <taxon>Bacteria</taxon>
        <taxon>Pseudomonadati</taxon>
        <taxon>Pseudomonadota</taxon>
        <taxon>Alphaproteobacteria</taxon>
        <taxon>Rhodobacterales</taxon>
        <taxon>Paracoccaceae</taxon>
        <taxon>Paragemmobacter</taxon>
    </lineage>
</organism>
<evidence type="ECO:0000256" key="2">
    <source>
        <dbReference type="ARBA" id="ARBA00022475"/>
    </source>
</evidence>
<feature type="transmembrane region" description="Helical" evidence="6">
    <location>
        <begin position="145"/>
        <end position="165"/>
    </location>
</feature>
<feature type="transmembrane region" description="Helical" evidence="6">
    <location>
        <begin position="40"/>
        <end position="64"/>
    </location>
</feature>
<keyword evidence="5 6" id="KW-0472">Membrane</keyword>
<dbReference type="PANTHER" id="PTHR30086">
    <property type="entry name" value="ARGININE EXPORTER PROTEIN ARGO"/>
    <property type="match status" value="1"/>
</dbReference>
<evidence type="ECO:0000256" key="5">
    <source>
        <dbReference type="ARBA" id="ARBA00023136"/>
    </source>
</evidence>
<evidence type="ECO:0000256" key="1">
    <source>
        <dbReference type="ARBA" id="ARBA00004651"/>
    </source>
</evidence>
<keyword evidence="8" id="KW-1185">Reference proteome</keyword>
<protein>
    <submittedName>
        <fullName evidence="7">LysE family transporter</fullName>
    </submittedName>
</protein>
<evidence type="ECO:0000256" key="3">
    <source>
        <dbReference type="ARBA" id="ARBA00022692"/>
    </source>
</evidence>
<feature type="transmembrane region" description="Helical" evidence="6">
    <location>
        <begin position="71"/>
        <end position="91"/>
    </location>
</feature>
<dbReference type="PANTHER" id="PTHR30086:SF21">
    <property type="entry name" value="TRANSPORT PROTEIN"/>
    <property type="match status" value="1"/>
</dbReference>
<dbReference type="Proteomes" id="UP001517376">
    <property type="component" value="Unassembled WGS sequence"/>
</dbReference>
<name>A0ABW9Y0F6_9RHOB</name>